<accession>A0A2N6CV48</accession>
<organism evidence="1 2">
    <name type="scientific">Sedimenticola selenatireducens</name>
    <dbReference type="NCBI Taxonomy" id="191960"/>
    <lineage>
        <taxon>Bacteria</taxon>
        <taxon>Pseudomonadati</taxon>
        <taxon>Pseudomonadota</taxon>
        <taxon>Gammaproteobacteria</taxon>
        <taxon>Chromatiales</taxon>
        <taxon>Sedimenticolaceae</taxon>
        <taxon>Sedimenticola</taxon>
    </lineage>
</organism>
<gene>
    <name evidence="1" type="ORF">C0630_11755</name>
</gene>
<proteinExistence type="predicted"/>
<dbReference type="InterPro" id="IPR021364">
    <property type="entry name" value="DUF2857"/>
</dbReference>
<name>A0A2N6CV48_9GAMM</name>
<evidence type="ECO:0000313" key="1">
    <source>
        <dbReference type="EMBL" id="PLX61080.1"/>
    </source>
</evidence>
<evidence type="ECO:0000313" key="2">
    <source>
        <dbReference type="Proteomes" id="UP000235015"/>
    </source>
</evidence>
<reference evidence="1 2" key="1">
    <citation type="submission" date="2017-11" db="EMBL/GenBank/DDBJ databases">
        <title>Genome-resolved metagenomics identifies genetic mobility, metabolic interactions, and unexpected diversity in perchlorate-reducing communities.</title>
        <authorList>
            <person name="Barnum T.P."/>
            <person name="Figueroa I.A."/>
            <person name="Carlstrom C.I."/>
            <person name="Lucas L.N."/>
            <person name="Engelbrektson A.L."/>
            <person name="Coates J.D."/>
        </authorList>
    </citation>
    <scope>NUCLEOTIDE SEQUENCE [LARGE SCALE GENOMIC DNA]</scope>
    <source>
        <strain evidence="1">BM301</strain>
    </source>
</reference>
<dbReference type="Pfam" id="PF11198">
    <property type="entry name" value="DUF2857"/>
    <property type="match status" value="1"/>
</dbReference>
<dbReference type="Proteomes" id="UP000235015">
    <property type="component" value="Unassembled WGS sequence"/>
</dbReference>
<sequence>MDGTKESDLVTAVLMYAIRCLAEGDQSALRNMNLGPREIEALREMNLADLYRIESLRAHCLDIGLNREVYWPMFEHLRRQRESEELQQQLIVADAPLEMMQTLFGLGSREYTRLRRLLTVDPSVGRPAEPDEASSNQLWGVWVQRVGDQRDGPLSPNEYLAIHRETGIPLRGIWNLTQRWNQYGDLSGRCNTHVSEWACSDG</sequence>
<dbReference type="AlphaFoldDB" id="A0A2N6CV48"/>
<dbReference type="EMBL" id="PKUN01000021">
    <property type="protein sequence ID" value="PLX61080.1"/>
    <property type="molecule type" value="Genomic_DNA"/>
</dbReference>
<dbReference type="STRING" id="1111735.GCA_000428045_01785"/>
<evidence type="ECO:0008006" key="3">
    <source>
        <dbReference type="Google" id="ProtNLM"/>
    </source>
</evidence>
<dbReference type="RefSeq" id="WP_273439634.1">
    <property type="nucleotide sequence ID" value="NZ_PKUN01000021.1"/>
</dbReference>
<protein>
    <recommendedName>
        <fullName evidence="3">DUF2857 domain-containing protein</fullName>
    </recommendedName>
</protein>
<comment type="caution">
    <text evidence="1">The sequence shown here is derived from an EMBL/GenBank/DDBJ whole genome shotgun (WGS) entry which is preliminary data.</text>
</comment>